<dbReference type="AlphaFoldDB" id="D4XT60"/>
<keyword evidence="1" id="KW-1133">Transmembrane helix</keyword>
<dbReference type="InterPro" id="IPR011990">
    <property type="entry name" value="TPR-like_helical_dom_sf"/>
</dbReference>
<keyword evidence="1" id="KW-0812">Transmembrane</keyword>
<dbReference type="HOGENOM" id="CLU_1040622_0_0_6"/>
<evidence type="ECO:0000256" key="1">
    <source>
        <dbReference type="SAM" id="Phobius"/>
    </source>
</evidence>
<evidence type="ECO:0000313" key="2">
    <source>
        <dbReference type="EMBL" id="EFF81615.1"/>
    </source>
</evidence>
<accession>D4XT60</accession>
<dbReference type="PANTHER" id="PTHR11102:SF160">
    <property type="entry name" value="ERAD-ASSOCIATED E3 UBIQUITIN-PROTEIN LIGASE COMPONENT HRD3"/>
    <property type="match status" value="1"/>
</dbReference>
<dbReference type="Pfam" id="PF08238">
    <property type="entry name" value="Sel1"/>
    <property type="match status" value="3"/>
</dbReference>
<dbReference type="InterPro" id="IPR006597">
    <property type="entry name" value="Sel1-like"/>
</dbReference>
<name>D4XT60_ACIHA</name>
<evidence type="ECO:0000313" key="3">
    <source>
        <dbReference type="Proteomes" id="UP000003085"/>
    </source>
</evidence>
<dbReference type="EMBL" id="ADMT01000217">
    <property type="protein sequence ID" value="EFF81615.1"/>
    <property type="molecule type" value="Genomic_DNA"/>
</dbReference>
<protein>
    <submittedName>
        <fullName evidence="2">Sel1 repeat protein</fullName>
    </submittedName>
</protein>
<reference evidence="3" key="1">
    <citation type="submission" date="2010-03" db="EMBL/GenBank/DDBJ databases">
        <title>Complete sequence of Mobiluncus curtisii ATCC 43063.</title>
        <authorList>
            <person name="Muzny D."/>
            <person name="Qin X."/>
            <person name="Deng J."/>
            <person name="Jiang H."/>
            <person name="Liu Y."/>
            <person name="Qu J."/>
            <person name="Song X.-Z."/>
            <person name="Zhang L."/>
            <person name="Thornton R."/>
            <person name="Coyle M."/>
            <person name="Francisco L."/>
            <person name="Jackson L."/>
            <person name="Javaid M."/>
            <person name="Korchina V."/>
            <person name="Kovar C."/>
            <person name="Mata R."/>
            <person name="Mathew T."/>
            <person name="Ngo R."/>
            <person name="Nguyen L."/>
            <person name="Nguyen N."/>
            <person name="Okwuonu G."/>
            <person name="Ongeri F."/>
            <person name="Pham C."/>
            <person name="Simmons D."/>
            <person name="Wilczek-Boney K."/>
            <person name="Hale W."/>
            <person name="Jakkamsetti A."/>
            <person name="Pham P."/>
            <person name="Ruth R."/>
            <person name="San Lucas F."/>
            <person name="Warren J."/>
            <person name="Zhang J."/>
            <person name="Zhao Z."/>
            <person name="Zhou C."/>
            <person name="Zhu D."/>
            <person name="Lee S."/>
            <person name="Bess C."/>
            <person name="Blankenburg K."/>
            <person name="Forbes L."/>
            <person name="Fu Q."/>
            <person name="Gubbala S."/>
            <person name="Hirani K."/>
            <person name="Jayaseelan J.C."/>
            <person name="Lara F."/>
            <person name="Munidasa M."/>
            <person name="Palculict T."/>
            <person name="Patil S."/>
            <person name="Pu L.-L."/>
            <person name="Saada N."/>
            <person name="Tang L."/>
            <person name="Weissenberger G."/>
            <person name="Zhu Y."/>
            <person name="Hemphill L."/>
            <person name="Shang Y."/>
            <person name="Youmans B."/>
            <person name="Ayvaz T."/>
            <person name="Ross M."/>
            <person name="Santibanez J."/>
            <person name="Aqrawi P."/>
            <person name="Gross S."/>
            <person name="Joshi V."/>
            <person name="Fowler G."/>
            <person name="Nazareth L."/>
            <person name="Reid J."/>
            <person name="Worley K."/>
            <person name="Petrosino J."/>
            <person name="Highlander S."/>
            <person name="Gibbs R."/>
            <person name="Gibbs R."/>
        </authorList>
    </citation>
    <scope>NUCLEOTIDE SEQUENCE [LARGE SCALE GENOMIC DNA]</scope>
    <source>
        <strain evidence="3">ATCC 19194</strain>
    </source>
</reference>
<proteinExistence type="predicted"/>
<dbReference type="SUPFAM" id="SSF81901">
    <property type="entry name" value="HCP-like"/>
    <property type="match status" value="2"/>
</dbReference>
<dbReference type="Proteomes" id="UP000003085">
    <property type="component" value="Unassembled WGS sequence"/>
</dbReference>
<keyword evidence="1" id="KW-0472">Membrane</keyword>
<dbReference type="InterPro" id="IPR050767">
    <property type="entry name" value="Sel1_AlgK"/>
</dbReference>
<feature type="transmembrane region" description="Helical" evidence="1">
    <location>
        <begin position="22"/>
        <end position="43"/>
    </location>
</feature>
<comment type="caution">
    <text evidence="2">The sequence shown here is derived from an EMBL/GenBank/DDBJ whole genome shotgun (WGS) entry which is preliminary data.</text>
</comment>
<gene>
    <name evidence="2" type="ORF">HMP0015_2902</name>
</gene>
<sequence>MNFNGTIREIKKPFFWHDTYKIIIYILCETFMMWGLSYFLLITKDLSRNEGKEKKMKKLLIASLMIVASHSTLAADNKATNKPDVFAKATQLYEAKNYPAAFAEMQRLAESGNAQAIYNLGSMTQHGQGTNKDEKKALQYYQDASNKGFGKASFVIAQAYRQGNLGLSKDTQKFKEYLDKASKQGSEEAIVEIATLLFAQGKPETDQIAIRQLRPLIQKNYYPAMHIRAIYDLGQGVKNKNPVTRQQAIRSIQSLAEKGYAPSLMALGNMLANGDILQQNLPEAKKIFTELARQGIPQAKESLAKVEQIEAQQKQAKASGAKP</sequence>
<dbReference type="PANTHER" id="PTHR11102">
    <property type="entry name" value="SEL-1-LIKE PROTEIN"/>
    <property type="match status" value="1"/>
</dbReference>
<organism evidence="2 3">
    <name type="scientific">Acinetobacter haemolyticus ATCC 19194</name>
    <dbReference type="NCBI Taxonomy" id="707232"/>
    <lineage>
        <taxon>Bacteria</taxon>
        <taxon>Pseudomonadati</taxon>
        <taxon>Pseudomonadota</taxon>
        <taxon>Gammaproteobacteria</taxon>
        <taxon>Moraxellales</taxon>
        <taxon>Moraxellaceae</taxon>
        <taxon>Acinetobacter</taxon>
    </lineage>
</organism>
<dbReference type="Gene3D" id="1.25.40.10">
    <property type="entry name" value="Tetratricopeptide repeat domain"/>
    <property type="match status" value="1"/>
</dbReference>
<dbReference type="SMART" id="SM00671">
    <property type="entry name" value="SEL1"/>
    <property type="match status" value="3"/>
</dbReference>